<sequence>MCPAKGRDLCCDLRPPSLRQSTQLTMINGGRTCVSTGPDQRDHDRQLDYWLDSTQGHLKDGGDSMPAILFVRITSGLDAQEFERRLLERRPRFRDVPGLLQKVYGRDSATGDVCGIYFFESQEALNAFRETELARTIPAAYEAVEVRREVYEVLYSLRPDWGPFAESGDPAA</sequence>
<reference evidence="1 2" key="1">
    <citation type="submission" date="2019-03" db="EMBL/GenBank/DDBJ databases">
        <title>Draft genome sequences of novel Actinobacteria.</title>
        <authorList>
            <person name="Sahin N."/>
            <person name="Ay H."/>
            <person name="Saygin H."/>
        </authorList>
    </citation>
    <scope>NUCLEOTIDE SEQUENCE [LARGE SCALE GENOMIC DNA]</scope>
    <source>
        <strain evidence="1 2">KC712</strain>
    </source>
</reference>
<dbReference type="Pfam" id="PF08803">
    <property type="entry name" value="ydhR"/>
    <property type="match status" value="1"/>
</dbReference>
<protein>
    <submittedName>
        <fullName evidence="1">Uncharacterized protein</fullName>
    </submittedName>
</protein>
<evidence type="ECO:0000313" key="2">
    <source>
        <dbReference type="Proteomes" id="UP000294543"/>
    </source>
</evidence>
<dbReference type="Proteomes" id="UP000294543">
    <property type="component" value="Unassembled WGS sequence"/>
</dbReference>
<dbReference type="InterPro" id="IPR011008">
    <property type="entry name" value="Dimeric_a/b-barrel"/>
</dbReference>
<proteinExistence type="predicted"/>
<keyword evidence="2" id="KW-1185">Reference proteome</keyword>
<organism evidence="1 2">
    <name type="scientific">Nonomuraea diastatica</name>
    <dbReference type="NCBI Taxonomy" id="1848329"/>
    <lineage>
        <taxon>Bacteria</taxon>
        <taxon>Bacillati</taxon>
        <taxon>Actinomycetota</taxon>
        <taxon>Actinomycetes</taxon>
        <taxon>Streptosporangiales</taxon>
        <taxon>Streptosporangiaceae</taxon>
        <taxon>Nonomuraea</taxon>
    </lineage>
</organism>
<dbReference type="AlphaFoldDB" id="A0A4R4VWP4"/>
<name>A0A4R4VWP4_9ACTN</name>
<comment type="caution">
    <text evidence="1">The sequence shown here is derived from an EMBL/GenBank/DDBJ whole genome shotgun (WGS) entry which is preliminary data.</text>
</comment>
<gene>
    <name evidence="1" type="ORF">E1294_46100</name>
</gene>
<dbReference type="Gene3D" id="3.30.70.100">
    <property type="match status" value="1"/>
</dbReference>
<evidence type="ECO:0000313" key="1">
    <source>
        <dbReference type="EMBL" id="TDD10452.1"/>
    </source>
</evidence>
<dbReference type="EMBL" id="SMKP01000230">
    <property type="protein sequence ID" value="TDD10452.1"/>
    <property type="molecule type" value="Genomic_DNA"/>
</dbReference>
<dbReference type="InterPro" id="IPR014910">
    <property type="entry name" value="YdhR"/>
</dbReference>
<dbReference type="SUPFAM" id="SSF54909">
    <property type="entry name" value="Dimeric alpha+beta barrel"/>
    <property type="match status" value="1"/>
</dbReference>
<dbReference type="OrthoDB" id="5196554at2"/>
<accession>A0A4R4VWP4</accession>